<keyword evidence="2" id="KW-1185">Reference proteome</keyword>
<dbReference type="Proteomes" id="UP001356427">
    <property type="component" value="Unassembled WGS sequence"/>
</dbReference>
<dbReference type="InterPro" id="IPR037690">
    <property type="entry name" value="FAM204A"/>
</dbReference>
<comment type="caution">
    <text evidence="1">The sequence shown here is derived from an EMBL/GenBank/DDBJ whole genome shotgun (WGS) entry which is preliminary data.</text>
</comment>
<proteinExistence type="predicted"/>
<evidence type="ECO:0000313" key="1">
    <source>
        <dbReference type="EMBL" id="KAK6328892.1"/>
    </source>
</evidence>
<dbReference type="PANTHER" id="PTHR14386:SF2">
    <property type="entry name" value="PROTEIN FAM204A"/>
    <property type="match status" value="1"/>
</dbReference>
<organism evidence="1 2">
    <name type="scientific">Coregonus suidteri</name>
    <dbReference type="NCBI Taxonomy" id="861788"/>
    <lineage>
        <taxon>Eukaryota</taxon>
        <taxon>Metazoa</taxon>
        <taxon>Chordata</taxon>
        <taxon>Craniata</taxon>
        <taxon>Vertebrata</taxon>
        <taxon>Euteleostomi</taxon>
        <taxon>Actinopterygii</taxon>
        <taxon>Neopterygii</taxon>
        <taxon>Teleostei</taxon>
        <taxon>Protacanthopterygii</taxon>
        <taxon>Salmoniformes</taxon>
        <taxon>Salmonidae</taxon>
        <taxon>Coregoninae</taxon>
        <taxon>Coregonus</taxon>
    </lineage>
</organism>
<gene>
    <name evidence="1" type="ORF">J4Q44_G00008700</name>
</gene>
<dbReference type="PANTHER" id="PTHR14386">
    <property type="entry name" value="PROTEIN FAM204A"/>
    <property type="match status" value="1"/>
</dbReference>
<evidence type="ECO:0000313" key="2">
    <source>
        <dbReference type="Proteomes" id="UP001356427"/>
    </source>
</evidence>
<name>A0AAN8MN09_9TELE</name>
<reference evidence="1 2" key="1">
    <citation type="submission" date="2021-04" db="EMBL/GenBank/DDBJ databases">
        <authorList>
            <person name="De Guttry C."/>
            <person name="Zahm M."/>
            <person name="Klopp C."/>
            <person name="Cabau C."/>
            <person name="Louis A."/>
            <person name="Berthelot C."/>
            <person name="Parey E."/>
            <person name="Roest Crollius H."/>
            <person name="Montfort J."/>
            <person name="Robinson-Rechavi M."/>
            <person name="Bucao C."/>
            <person name="Bouchez O."/>
            <person name="Gislard M."/>
            <person name="Lluch J."/>
            <person name="Milhes M."/>
            <person name="Lampietro C."/>
            <person name="Lopez Roques C."/>
            <person name="Donnadieu C."/>
            <person name="Braasch I."/>
            <person name="Desvignes T."/>
            <person name="Postlethwait J."/>
            <person name="Bobe J."/>
            <person name="Wedekind C."/>
            <person name="Guiguen Y."/>
        </authorList>
    </citation>
    <scope>NUCLEOTIDE SEQUENCE [LARGE SCALE GENOMIC DNA]</scope>
    <source>
        <strain evidence="1">Cs_M1</strain>
        <tissue evidence="1">Blood</tissue>
    </source>
</reference>
<dbReference type="EMBL" id="JAGTTL010000001">
    <property type="protein sequence ID" value="KAK6328892.1"/>
    <property type="molecule type" value="Genomic_DNA"/>
</dbReference>
<accession>A0AAN8MN09</accession>
<protein>
    <submittedName>
        <fullName evidence="1">Uncharacterized protein</fullName>
    </submittedName>
</protein>
<sequence length="135" mass="15310">MTRVWTPYPGFPKRIGNIERQAEHEKHWDGLTQYFGINDRFQPPACSKPASKSSLEKSMVSAIAEGDFGKAEKMSDRLATRELAVKIVQATNCRDFVQSKQEVEASRAAQKRKKQIASGFVAKQRWETKSNVGYM</sequence>
<dbReference type="AlphaFoldDB" id="A0AAN8MN09"/>